<feature type="compositionally biased region" description="Basic and acidic residues" evidence="1">
    <location>
        <begin position="707"/>
        <end position="736"/>
    </location>
</feature>
<protein>
    <submittedName>
        <fullName evidence="3">von Willebrand factor type A domain-containing protein</fullName>
    </submittedName>
</protein>
<feature type="compositionally biased region" description="Acidic residues" evidence="1">
    <location>
        <begin position="521"/>
        <end position="548"/>
    </location>
</feature>
<feature type="region of interest" description="Disordered" evidence="1">
    <location>
        <begin position="1"/>
        <end position="32"/>
    </location>
</feature>
<dbReference type="SUPFAM" id="SSF53300">
    <property type="entry name" value="vWA-like"/>
    <property type="match status" value="1"/>
</dbReference>
<proteinExistence type="predicted"/>
<feature type="region of interest" description="Disordered" evidence="1">
    <location>
        <begin position="292"/>
        <end position="778"/>
    </location>
</feature>
<dbReference type="STRING" id="660517.SAMN04487946_11189"/>
<dbReference type="InterPro" id="IPR036465">
    <property type="entry name" value="vWFA_dom_sf"/>
</dbReference>
<feature type="compositionally biased region" description="Acidic residues" evidence="1">
    <location>
        <begin position="401"/>
        <end position="415"/>
    </location>
</feature>
<gene>
    <name evidence="3" type="ORF">SAMN04487946_11189</name>
</gene>
<dbReference type="Pfam" id="PF13519">
    <property type="entry name" value="VWA_2"/>
    <property type="match status" value="1"/>
</dbReference>
<dbReference type="Gene3D" id="3.40.50.410">
    <property type="entry name" value="von Willebrand factor, type A domain"/>
    <property type="match status" value="1"/>
</dbReference>
<feature type="domain" description="VWFA" evidence="2">
    <location>
        <begin position="857"/>
        <end position="1027"/>
    </location>
</feature>
<sequence>MSSLTPASSGAETARSVLPDRPAQARRSSQRTRRLTEYIQAHTGENIEVVLTSHVQTACVLPADADRLIDADATDFDQQAAQQLVDAVDGDYLVLISTNPANLDNLPLDDQLTADRAQQFGLSLHELGHIRYTNISTVADHLDERVDEEYQEFVHGLINYAEDAAIEHQLRAAQSQLAADRLELVNRSLTQMASDLPDTATITFTYRDAIQSYLYDHGIYDSGKSDVLLDPDDLRITFQSQDDAAAFAQTQDALDDLLATVLSEPDSVKRGDAVLDCWEQTIKPLLDQMDEDNHQQGQEDEDTAATGGSSPNTPPSPSQSDSSTPDECEQGESSEPSVDPDTDAEAPDESPEDAPSGDGAADADPSDVSESPTDDSPKTSGDTPDGVLGESPADGDPSEASSDDASAEPPADFDPENVSLEQTQDGPSADVLAYPDIGTADTADELAPDDVESTDADDEAASESASNVESDAGPNPQAESMDTSPDEGESDDPSDESGTSAGGADFVDGERDSGVGASSGDDLESTSDEVGEPAAEESGIEEQGDGEATEGGADSSGASDASSAPSNGQASLSEFLGGDHTGRDSGEAASTDEEATPDGSDTSDTSDTTGGDTDGAGAPDDRADGVPFGDDGVAGDAAGGTDGGDTDATENESTGTAGEDEADIDSDTLDDPTDDGTVQDGEMDNNGKLAEEAAAPLAEPAYDDSLDERADALSTDHDAAHEEADRATPDQDALERDLEETVAALEDLTNDGDTDESPDTTTARRRGGAGAGKGSLDSLSILPQIGEQAPPARWQAATAGADAVGGTLRMALRESRRDQTRSSVTSGSFDRRRAGALARGDVDAFSVRQQGDEKQYDLVLVLDRSSSMSNLIDTAEDAVARFALACEDLGINVAIMDFVYGDARLIKPFSVETDHVQASLMSGETAGGTPLTDALGLARRLLDQRRDSPLVIIITDGKPGSADDYQQELQQTYAPVCGLTLALDTPHGQAPERAKDVEQFYDRHLYVHDAADLDRRLDQFAVMFDGL</sequence>
<organism evidence="3 4">
    <name type="scientific">Halobellus clavatus</name>
    <dbReference type="NCBI Taxonomy" id="660517"/>
    <lineage>
        <taxon>Archaea</taxon>
        <taxon>Methanobacteriati</taxon>
        <taxon>Methanobacteriota</taxon>
        <taxon>Stenosarchaea group</taxon>
        <taxon>Halobacteria</taxon>
        <taxon>Halobacteriales</taxon>
        <taxon>Haloferacaceae</taxon>
        <taxon>Halobellus</taxon>
    </lineage>
</organism>
<dbReference type="OrthoDB" id="304552at2157"/>
<feature type="compositionally biased region" description="Low complexity" evidence="1">
    <location>
        <begin position="625"/>
        <end position="636"/>
    </location>
</feature>
<evidence type="ECO:0000259" key="2">
    <source>
        <dbReference type="PROSITE" id="PS50234"/>
    </source>
</evidence>
<dbReference type="Proteomes" id="UP000199170">
    <property type="component" value="Unassembled WGS sequence"/>
</dbReference>
<feature type="compositionally biased region" description="Low complexity" evidence="1">
    <location>
        <begin position="391"/>
        <end position="400"/>
    </location>
</feature>
<reference evidence="4" key="1">
    <citation type="submission" date="2016-10" db="EMBL/GenBank/DDBJ databases">
        <authorList>
            <person name="Varghese N."/>
            <person name="Submissions S."/>
        </authorList>
    </citation>
    <scope>NUCLEOTIDE SEQUENCE [LARGE SCALE GENOMIC DNA]</scope>
    <source>
        <strain evidence="4">CGMCC 1.10118</strain>
    </source>
</reference>
<feature type="compositionally biased region" description="Low complexity" evidence="1">
    <location>
        <begin position="462"/>
        <end position="472"/>
    </location>
</feature>
<dbReference type="CDD" id="cd00198">
    <property type="entry name" value="vWFA"/>
    <property type="match status" value="1"/>
</dbReference>
<feature type="compositionally biased region" description="Acidic residues" evidence="1">
    <location>
        <begin position="658"/>
        <end position="674"/>
    </location>
</feature>
<dbReference type="AlphaFoldDB" id="A0A1H3J0Y3"/>
<dbReference type="EMBL" id="FNPB01000011">
    <property type="protein sequence ID" value="SDY33088.1"/>
    <property type="molecule type" value="Genomic_DNA"/>
</dbReference>
<dbReference type="RefSeq" id="WP_089768602.1">
    <property type="nucleotide sequence ID" value="NZ_FNPB01000011.1"/>
</dbReference>
<feature type="compositionally biased region" description="Low complexity" evidence="1">
    <location>
        <begin position="597"/>
        <end position="618"/>
    </location>
</feature>
<feature type="compositionally biased region" description="Low complexity" evidence="1">
    <location>
        <begin position="353"/>
        <end position="363"/>
    </location>
</feature>
<accession>A0A1H3J0Y3</accession>
<feature type="compositionally biased region" description="Acidic residues" evidence="1">
    <location>
        <begin position="748"/>
        <end position="758"/>
    </location>
</feature>
<evidence type="ECO:0000313" key="3">
    <source>
        <dbReference type="EMBL" id="SDY33088.1"/>
    </source>
</evidence>
<feature type="compositionally biased region" description="Polar residues" evidence="1">
    <location>
        <begin position="1"/>
        <end position="11"/>
    </location>
</feature>
<evidence type="ECO:0000313" key="4">
    <source>
        <dbReference type="Proteomes" id="UP000199170"/>
    </source>
</evidence>
<keyword evidence="4" id="KW-1185">Reference proteome</keyword>
<name>A0A1H3J0Y3_9EURY</name>
<feature type="compositionally biased region" description="Acidic residues" evidence="1">
    <location>
        <begin position="442"/>
        <end position="461"/>
    </location>
</feature>
<dbReference type="SMART" id="SM00327">
    <property type="entry name" value="VWA"/>
    <property type="match status" value="1"/>
</dbReference>
<feature type="compositionally biased region" description="Acidic residues" evidence="1">
    <location>
        <begin position="324"/>
        <end position="352"/>
    </location>
</feature>
<evidence type="ECO:0000256" key="1">
    <source>
        <dbReference type="SAM" id="MobiDB-lite"/>
    </source>
</evidence>
<feature type="compositionally biased region" description="Acidic residues" evidence="1">
    <location>
        <begin position="484"/>
        <end position="495"/>
    </location>
</feature>
<feature type="compositionally biased region" description="Low complexity" evidence="1">
    <location>
        <begin position="550"/>
        <end position="564"/>
    </location>
</feature>
<dbReference type="InterPro" id="IPR002035">
    <property type="entry name" value="VWF_A"/>
</dbReference>
<dbReference type="PROSITE" id="PS50234">
    <property type="entry name" value="VWFA"/>
    <property type="match status" value="1"/>
</dbReference>